<evidence type="ECO:0000256" key="3">
    <source>
        <dbReference type="ARBA" id="ARBA00023002"/>
    </source>
</evidence>
<evidence type="ECO:0000256" key="6">
    <source>
        <dbReference type="RuleBase" id="RU003410"/>
    </source>
</evidence>
<keyword evidence="3 6" id="KW-0560">Oxidoreductase</keyword>
<dbReference type="SUPFAM" id="SSF51998">
    <property type="entry name" value="PFL-like glycyl radical enzymes"/>
    <property type="match status" value="1"/>
</dbReference>
<accession>A0ABX2ZCF1</accession>
<evidence type="ECO:0000313" key="8">
    <source>
        <dbReference type="EMBL" id="ODA09118.1"/>
    </source>
</evidence>
<comment type="similarity">
    <text evidence="1 6">Belongs to the ribonucleoside diphosphate reductase large chain family.</text>
</comment>
<feature type="domain" description="Ribonucleotide reductase large subunit" evidence="7">
    <location>
        <begin position="630"/>
        <end position="652"/>
    </location>
</feature>
<dbReference type="EMBL" id="LYND01000126">
    <property type="protein sequence ID" value="ODA09118.1"/>
    <property type="molecule type" value="Genomic_DNA"/>
</dbReference>
<keyword evidence="9" id="KW-1185">Reference proteome</keyword>
<dbReference type="RefSeq" id="WP_068939659.1">
    <property type="nucleotide sequence ID" value="NZ_LYND01000126.1"/>
</dbReference>
<dbReference type="InterPro" id="IPR039718">
    <property type="entry name" value="Rrm1"/>
</dbReference>
<dbReference type="InterPro" id="IPR013509">
    <property type="entry name" value="RNR_lsu_N"/>
</dbReference>
<reference evidence="9" key="1">
    <citation type="submission" date="2016-05" db="EMBL/GenBank/DDBJ databases">
        <title>Whole genome shotgun sequencing of cultured foodborne pathogen.</title>
        <authorList>
            <person name="Zheng J."/>
            <person name="Timme R."/>
            <person name="Allard M."/>
            <person name="Strain E."/>
            <person name="Luo Y."/>
            <person name="Brown E."/>
        </authorList>
    </citation>
    <scope>NUCLEOTIDE SEQUENCE [LARGE SCALE GENOMIC DNA]</scope>
    <source>
        <strain evidence="9">CFSAN034343</strain>
    </source>
</reference>
<gene>
    <name evidence="8" type="ORF">A7312_27250</name>
</gene>
<dbReference type="SUPFAM" id="SSF48168">
    <property type="entry name" value="R1 subunit of ribonucleotide reductase, N-terminal domain"/>
    <property type="match status" value="1"/>
</dbReference>
<evidence type="ECO:0000256" key="4">
    <source>
        <dbReference type="ARBA" id="ARBA00023116"/>
    </source>
</evidence>
<organism evidence="8 9">
    <name type="scientific">Paenibacillus polymyxa</name>
    <name type="common">Bacillus polymyxa</name>
    <dbReference type="NCBI Taxonomy" id="1406"/>
    <lineage>
        <taxon>Bacteria</taxon>
        <taxon>Bacillati</taxon>
        <taxon>Bacillota</taxon>
        <taxon>Bacilli</taxon>
        <taxon>Bacillales</taxon>
        <taxon>Paenibacillaceae</taxon>
        <taxon>Paenibacillus</taxon>
    </lineage>
</organism>
<evidence type="ECO:0000313" key="9">
    <source>
        <dbReference type="Proteomes" id="UP000094974"/>
    </source>
</evidence>
<dbReference type="PANTHER" id="PTHR11573">
    <property type="entry name" value="RIBONUCLEOSIDE-DIPHOSPHATE REDUCTASE LARGE CHAIN"/>
    <property type="match status" value="1"/>
</dbReference>
<evidence type="ECO:0000256" key="1">
    <source>
        <dbReference type="ARBA" id="ARBA00010406"/>
    </source>
</evidence>
<keyword evidence="4 6" id="KW-0215">Deoxyribonucleotide synthesis</keyword>
<evidence type="ECO:0000259" key="7">
    <source>
        <dbReference type="PROSITE" id="PS00089"/>
    </source>
</evidence>
<dbReference type="PANTHER" id="PTHR11573:SF6">
    <property type="entry name" value="RIBONUCLEOSIDE-DIPHOSPHATE REDUCTASE LARGE SUBUNIT"/>
    <property type="match status" value="1"/>
</dbReference>
<dbReference type="Gene3D" id="3.20.70.20">
    <property type="match status" value="1"/>
</dbReference>
<dbReference type="NCBIfam" id="TIGR02506">
    <property type="entry name" value="NrdE_NrdA"/>
    <property type="match status" value="1"/>
</dbReference>
<dbReference type="Pfam" id="PF00317">
    <property type="entry name" value="Ribonuc_red_lgN"/>
    <property type="match status" value="1"/>
</dbReference>
<evidence type="ECO:0000256" key="2">
    <source>
        <dbReference type="ARBA" id="ARBA00012274"/>
    </source>
</evidence>
<comment type="caution">
    <text evidence="8">The sequence shown here is derived from an EMBL/GenBank/DDBJ whole genome shotgun (WGS) entry which is preliminary data.</text>
</comment>
<dbReference type="PROSITE" id="PS00089">
    <property type="entry name" value="RIBORED_LARGE"/>
    <property type="match status" value="1"/>
</dbReference>
<evidence type="ECO:0000256" key="5">
    <source>
        <dbReference type="ARBA" id="ARBA00047754"/>
    </source>
</evidence>
<dbReference type="PRINTS" id="PR01183">
    <property type="entry name" value="RIBORDTASEM1"/>
</dbReference>
<dbReference type="InterPro" id="IPR013346">
    <property type="entry name" value="NrdE_NrdA_C"/>
</dbReference>
<dbReference type="Proteomes" id="UP000094974">
    <property type="component" value="Unassembled WGS sequence"/>
</dbReference>
<comment type="catalytic activity">
    <reaction evidence="5 6">
        <text>a 2'-deoxyribonucleoside 5'-diphosphate + [thioredoxin]-disulfide + H2O = a ribonucleoside 5'-diphosphate + [thioredoxin]-dithiol</text>
        <dbReference type="Rhea" id="RHEA:23252"/>
        <dbReference type="Rhea" id="RHEA-COMP:10698"/>
        <dbReference type="Rhea" id="RHEA-COMP:10700"/>
        <dbReference type="ChEBI" id="CHEBI:15377"/>
        <dbReference type="ChEBI" id="CHEBI:29950"/>
        <dbReference type="ChEBI" id="CHEBI:50058"/>
        <dbReference type="ChEBI" id="CHEBI:57930"/>
        <dbReference type="ChEBI" id="CHEBI:73316"/>
        <dbReference type="EC" id="1.17.4.1"/>
    </reaction>
</comment>
<protein>
    <recommendedName>
        <fullName evidence="2 6">Ribonucleoside-diphosphate reductase</fullName>
        <ecNumber evidence="2 6">1.17.4.1</ecNumber>
    </recommendedName>
</protein>
<dbReference type="Pfam" id="PF02867">
    <property type="entry name" value="Ribonuc_red_lgC"/>
    <property type="match status" value="1"/>
</dbReference>
<name>A0ABX2ZCF1_PAEPO</name>
<proteinExistence type="inferred from homology"/>
<sequence length="775" mass="88522">MTKVLKDRKSYTQRSDFDQERFERFFHEIVMDSGKTFEENDLQELKEKIISEVVSKQEVKADYLFDLIIRESNDRINQLTPQFTYLSASTFRRKKYKEASKERGFDYKVGYGDYYTLVKMLTEKGIYSEDILNSYSKDEIECAGGFIDRERDRKFSYAGLFLFNKNYLAKGYNEETLELFQERYLTCALYLLKDENKEKRMSLVKEAYDVLSLHLVGLATPTLANAGRVTGTLSSCHIITIDDSLQSIMDAVKDASTFSQNGAGLGIYLGRLRSHGSWIRGYKGRSTGVVGPAKLFNEIATYVNQLNMRPGGVALYLPLWHADIFDFLDLRMKTGSQERRAHSIFTAVNVPDEFMRRLNARDNWTIFDPYEVNNKLGIDINKLYDKKKLQDGETPNEKDHSFTYYYREIEKNDNLELKKVVKATDIYKSIFEAQKTGGTPYMYYVDTAARMNPNNHVGIPISSNLCSEIVLNCDYDEFMSKELSEDGVVTEKKKGSGLVTCNLSSISLPAVFGNDDVDLQKVIDIQFRLLDNVISLNRTVVEQATHTNNIYRSVGAGAMGLANLLAEKGIRWESEAASKYVEDVFEKLNYAHILASHKLAVEKGTYQMYEGSDWNTGEYFEKRNYNSPEWLELKQKVMEQGIRNGNLSCVAPTGSNSLINNVFASLDAPYEVIFQEEKQGMNVTVIPANFSAKTKWYYKSGFEMDELWSLKIVAAAQRGIDQSISHNVMVHESVKASEMLNIHTYAWDSGCKSLYYTYVDKNSVNRKENCESCAG</sequence>
<dbReference type="EC" id="1.17.4.1" evidence="2 6"/>
<dbReference type="InterPro" id="IPR008926">
    <property type="entry name" value="RNR_R1-su_N"/>
</dbReference>
<comment type="function">
    <text evidence="6">Provides the precursors necessary for DNA synthesis. Catalyzes the biosynthesis of deoxyribonucleotides from the corresponding ribonucleotides.</text>
</comment>
<dbReference type="InterPro" id="IPR000788">
    <property type="entry name" value="RNR_lg_C"/>
</dbReference>